<dbReference type="EMBL" id="BRXS01000002">
    <property type="protein sequence ID" value="GLC24833.1"/>
    <property type="molecule type" value="Genomic_DNA"/>
</dbReference>
<dbReference type="GO" id="GO:0004497">
    <property type="term" value="F:monooxygenase activity"/>
    <property type="evidence" value="ECO:0007669"/>
    <property type="project" value="UniProtKB-KW"/>
</dbReference>
<dbReference type="Gene3D" id="3.50.50.60">
    <property type="entry name" value="FAD/NAD(P)-binding domain"/>
    <property type="match status" value="1"/>
</dbReference>
<protein>
    <submittedName>
        <fullName evidence="1">Monooxygenase</fullName>
    </submittedName>
</protein>
<organism evidence="1 2">
    <name type="scientific">Roseisolibacter agri</name>
    <dbReference type="NCBI Taxonomy" id="2014610"/>
    <lineage>
        <taxon>Bacteria</taxon>
        <taxon>Pseudomonadati</taxon>
        <taxon>Gemmatimonadota</taxon>
        <taxon>Gemmatimonadia</taxon>
        <taxon>Gemmatimonadales</taxon>
        <taxon>Gemmatimonadaceae</taxon>
        <taxon>Roseisolibacter</taxon>
    </lineage>
</organism>
<dbReference type="InterPro" id="IPR050464">
    <property type="entry name" value="Zeta_carotene_desat/Oxidored"/>
</dbReference>
<dbReference type="Proteomes" id="UP001161325">
    <property type="component" value="Unassembled WGS sequence"/>
</dbReference>
<dbReference type="Gene3D" id="3.90.660.10">
    <property type="match status" value="1"/>
</dbReference>
<evidence type="ECO:0000313" key="1">
    <source>
        <dbReference type="EMBL" id="GLC24833.1"/>
    </source>
</evidence>
<accession>A0AA37QFK4</accession>
<dbReference type="InterPro" id="IPR036188">
    <property type="entry name" value="FAD/NAD-bd_sf"/>
</dbReference>
<dbReference type="Gene3D" id="1.10.405.10">
    <property type="entry name" value="Guanine Nucleotide Dissociation Inhibitor, domain 1"/>
    <property type="match status" value="1"/>
</dbReference>
<proteinExistence type="predicted"/>
<name>A0AA37QFK4_9BACT</name>
<dbReference type="PANTHER" id="PTHR42923:SF39">
    <property type="entry name" value="AMINO OXIDASE"/>
    <property type="match status" value="1"/>
</dbReference>
<dbReference type="PANTHER" id="PTHR42923">
    <property type="entry name" value="PROTOPORPHYRINOGEN OXIDASE"/>
    <property type="match status" value="1"/>
</dbReference>
<comment type="caution">
    <text evidence="1">The sequence shown here is derived from an EMBL/GenBank/DDBJ whole genome shotgun (WGS) entry which is preliminary data.</text>
</comment>
<reference evidence="1" key="1">
    <citation type="submission" date="2022-08" db="EMBL/GenBank/DDBJ databases">
        <title>Draft genome sequencing of Roseisolibacter agri AW1220.</title>
        <authorList>
            <person name="Tobiishi Y."/>
            <person name="Tonouchi A."/>
        </authorList>
    </citation>
    <scope>NUCLEOTIDE SEQUENCE</scope>
    <source>
        <strain evidence="1">AW1220</strain>
    </source>
</reference>
<keyword evidence="1" id="KW-0560">Oxidoreductase</keyword>
<keyword evidence="2" id="KW-1185">Reference proteome</keyword>
<dbReference type="Pfam" id="PF13450">
    <property type="entry name" value="NAD_binding_8"/>
    <property type="match status" value="1"/>
</dbReference>
<keyword evidence="1" id="KW-0503">Monooxygenase</keyword>
<dbReference type="SUPFAM" id="SSF51905">
    <property type="entry name" value="FAD/NAD(P)-binding domain"/>
    <property type="match status" value="1"/>
</dbReference>
<dbReference type="AlphaFoldDB" id="A0AA37QFK4"/>
<gene>
    <name evidence="1" type="ORF">rosag_13460</name>
</gene>
<sequence>MAGVAALAGAPALVRLTRKAPRPLAGALLDDSSAAGHGLRDGRADVAVRRVVRTPVVIVGGGVAGLSAAWWMQRQGMRDFVVLELARNAGGNARGGENAVSAYPWGAHYVPVPHPRAEHVRLLFAEMGILGADGTWSETDLCHAPKERTFIHGRWREGQLEAFAMDATEQGELRRFEETVEALRASGAFTVPLALGAAEHDVAASPLDGLTADAWLAREGYRSPALRWLVDYACRDDFGTRARDASAWAALHYFAARDHDEDGPLTWADGNARLVRHLASRVGDRVVTGAPVRRVERRGGGLRVLAGDTAWECDAVVWAAPTFLAPHVVEGAPAVPWRYAPWMVANLTLDRRPAARAQDAPEAWDNVIADSPALGYVVATHQALRGVPDERTVWTYYWPLADAAPADARRRLLALDWRACAEHALTDLERAHPDLRACVSRVDVLRYGHAMPRPEPGFLAARRAWWDPPRDARVLYANSDVSGLSLFEEAQWRGIAAAERALALVGRV</sequence>
<evidence type="ECO:0000313" key="2">
    <source>
        <dbReference type="Proteomes" id="UP001161325"/>
    </source>
</evidence>